<dbReference type="EMBL" id="GIKN01007303">
    <property type="protein sequence ID" value="NIE49576.1"/>
    <property type="molecule type" value="Transcribed_RNA"/>
</dbReference>
<reference evidence="1" key="1">
    <citation type="submission" date="2020-03" db="EMBL/GenBank/DDBJ databases">
        <title>A transcriptome and proteome of the tick Rhipicephalus microplus shaped by the genetic composition of its hosts and developmental stage.</title>
        <authorList>
            <person name="Garcia G.R."/>
            <person name="Ribeiro J.M.C."/>
            <person name="Maruyama S.R."/>
            <person name="Gardinasse L.G."/>
            <person name="Nelson K."/>
            <person name="Ferreira B.R."/>
            <person name="Andrade T.G."/>
            <person name="Santos I.K.F.M."/>
        </authorList>
    </citation>
    <scope>NUCLEOTIDE SEQUENCE</scope>
    <source>
        <strain evidence="1">NSGR</strain>
        <tissue evidence="1">Salivary glands</tissue>
    </source>
</reference>
<name>A0A6G5AH94_RHIMP</name>
<organism evidence="1">
    <name type="scientific">Rhipicephalus microplus</name>
    <name type="common">Cattle tick</name>
    <name type="synonym">Boophilus microplus</name>
    <dbReference type="NCBI Taxonomy" id="6941"/>
    <lineage>
        <taxon>Eukaryota</taxon>
        <taxon>Metazoa</taxon>
        <taxon>Ecdysozoa</taxon>
        <taxon>Arthropoda</taxon>
        <taxon>Chelicerata</taxon>
        <taxon>Arachnida</taxon>
        <taxon>Acari</taxon>
        <taxon>Parasitiformes</taxon>
        <taxon>Ixodida</taxon>
        <taxon>Ixodoidea</taxon>
        <taxon>Ixodidae</taxon>
        <taxon>Rhipicephalinae</taxon>
        <taxon>Rhipicephalus</taxon>
        <taxon>Boophilus</taxon>
    </lineage>
</organism>
<evidence type="ECO:0000313" key="1">
    <source>
        <dbReference type="EMBL" id="NIE49576.1"/>
    </source>
</evidence>
<protein>
    <submittedName>
        <fullName evidence="1">Uncharacterized protein</fullName>
    </submittedName>
</protein>
<accession>A0A6G5AH94</accession>
<dbReference type="AlphaFoldDB" id="A0A6G5AH94"/>
<sequence>MMACFSMTTILYCYIEFQRRYFYCEEYCILHNAYQRQNVLTDKTKNEKGNSKRPLLNQCLPMLAFFRNALQKEVSKMAHGTKFFGWFVASAISSSFSNGRCKRKVEKNEKTNTTHSIGMRKYI</sequence>
<proteinExistence type="predicted"/>